<sequence length="172" mass="19016">MKGMTYDPDSGETYNDFVQRKRKKNNDYLDSLGLGKSKLSFMQADLNRTKAARCSSSKPRVKPEKGATQPSRRSMRLNVGVGDEAETINEGEDIEAWGVYGEKKQERIKPIILATLKSCSIKRSSSSASSPHEVALTLSAENPAGISDYISNLTIERYVNVTPKKIYSICCA</sequence>
<dbReference type="Proteomes" id="UP001165082">
    <property type="component" value="Unassembled WGS sequence"/>
</dbReference>
<feature type="region of interest" description="Disordered" evidence="1">
    <location>
        <begin position="48"/>
        <end position="82"/>
    </location>
</feature>
<reference evidence="2" key="1">
    <citation type="submission" date="2022-07" db="EMBL/GenBank/DDBJ databases">
        <title>Genome analysis of Parmales, a sister group of diatoms, reveals the evolutionary specialization of diatoms from phago-mixotrophs to photoautotrophs.</title>
        <authorList>
            <person name="Ban H."/>
            <person name="Sato S."/>
            <person name="Yoshikawa S."/>
            <person name="Kazumasa Y."/>
            <person name="Nakamura Y."/>
            <person name="Ichinomiya M."/>
            <person name="Saitoh K."/>
            <person name="Sato N."/>
            <person name="Blanc-Mathieu R."/>
            <person name="Endo H."/>
            <person name="Kuwata A."/>
            <person name="Ogata H."/>
        </authorList>
    </citation>
    <scope>NUCLEOTIDE SEQUENCE</scope>
</reference>
<evidence type="ECO:0000313" key="3">
    <source>
        <dbReference type="Proteomes" id="UP001165082"/>
    </source>
</evidence>
<dbReference type="OrthoDB" id="9890280at2759"/>
<evidence type="ECO:0000313" key="2">
    <source>
        <dbReference type="EMBL" id="GMH74449.1"/>
    </source>
</evidence>
<organism evidence="2 3">
    <name type="scientific">Triparma retinervis</name>
    <dbReference type="NCBI Taxonomy" id="2557542"/>
    <lineage>
        <taxon>Eukaryota</taxon>
        <taxon>Sar</taxon>
        <taxon>Stramenopiles</taxon>
        <taxon>Ochrophyta</taxon>
        <taxon>Bolidophyceae</taxon>
        <taxon>Parmales</taxon>
        <taxon>Triparmaceae</taxon>
        <taxon>Triparma</taxon>
    </lineage>
</organism>
<gene>
    <name evidence="2" type="ORF">TrRE_jg5662</name>
</gene>
<accession>A0A9W7EAN7</accession>
<proteinExistence type="predicted"/>
<comment type="caution">
    <text evidence="2">The sequence shown here is derived from an EMBL/GenBank/DDBJ whole genome shotgun (WGS) entry which is preliminary data.</text>
</comment>
<dbReference type="EMBL" id="BRXZ01001579">
    <property type="protein sequence ID" value="GMH74449.1"/>
    <property type="molecule type" value="Genomic_DNA"/>
</dbReference>
<keyword evidence="3" id="KW-1185">Reference proteome</keyword>
<evidence type="ECO:0000256" key="1">
    <source>
        <dbReference type="SAM" id="MobiDB-lite"/>
    </source>
</evidence>
<name>A0A9W7EAN7_9STRA</name>
<protein>
    <submittedName>
        <fullName evidence="2">Uncharacterized protein</fullName>
    </submittedName>
</protein>
<feature type="non-terminal residue" evidence="2">
    <location>
        <position position="1"/>
    </location>
</feature>
<dbReference type="AlphaFoldDB" id="A0A9W7EAN7"/>